<reference evidence="2" key="2">
    <citation type="journal article" date="2017" name="Genome Biol. Evol.">
        <title>Comparative genomic analysis identifies a Campylobacter clade deficient in selenium metabolism.</title>
        <authorList>
            <person name="Miller W.G."/>
            <person name="Yee E."/>
            <person name="Lopes B.S."/>
            <person name="Chapman M.H."/>
            <person name="Huynh S."/>
            <person name="Bono J.L."/>
            <person name="Parker C.T."/>
            <person name="Strachan N.J.C."/>
            <person name="Forbes K.J."/>
        </authorList>
    </citation>
    <scope>NUCLEOTIDE SEQUENCE [LARGE SCALE GENOMIC DNA]</scope>
    <source>
        <strain evidence="2">NCTC 13004</strain>
    </source>
</reference>
<evidence type="ECO:0000313" key="2">
    <source>
        <dbReference type="Proteomes" id="UP000202031"/>
    </source>
</evidence>
<dbReference type="SUPFAM" id="SSF52317">
    <property type="entry name" value="Class I glutamine amidotransferase-like"/>
    <property type="match status" value="1"/>
</dbReference>
<proteinExistence type="predicted"/>
<accession>A0A1X9SMC5</accession>
<dbReference type="KEGG" id="clx:CLAN_0645"/>
<dbReference type="RefSeq" id="WP_100590581.1">
    <property type="nucleotide sequence ID" value="NZ_CP015578.1"/>
</dbReference>
<organism evidence="1 2">
    <name type="scientific">Campylobacter lanienae NCTC 13004</name>
    <dbReference type="NCBI Taxonomy" id="1031753"/>
    <lineage>
        <taxon>Bacteria</taxon>
        <taxon>Pseudomonadati</taxon>
        <taxon>Campylobacterota</taxon>
        <taxon>Epsilonproteobacteria</taxon>
        <taxon>Campylobacterales</taxon>
        <taxon>Campylobacteraceae</taxon>
        <taxon>Campylobacter</taxon>
    </lineage>
</organism>
<gene>
    <name evidence="1" type="ORF">CLAN_0645</name>
</gene>
<reference evidence="2" key="1">
    <citation type="journal article" date="2017" name="Genome Biol. Evol.">
        <title>Comparative Genomic Analysis Identifies a Campylobacter Clade Deficient in Selenium Metabolism.</title>
        <authorList>
            <person name="Miller W.G."/>
            <person name="Yee E."/>
            <person name="Lopes B.S."/>
            <person name="Chapman M.H."/>
            <person name="Huynh S."/>
            <person name="Bono J.L."/>
            <person name="Parker C.T."/>
            <person name="Strachan N.J.C."/>
            <person name="Forbes K.J."/>
        </authorList>
    </citation>
    <scope>NUCLEOTIDE SEQUENCE [LARGE SCALE GENOMIC DNA]</scope>
    <source>
        <strain evidence="2">NCTC 13004</strain>
    </source>
</reference>
<evidence type="ECO:0000313" key="1">
    <source>
        <dbReference type="EMBL" id="ARQ97393.1"/>
    </source>
</evidence>
<dbReference type="AlphaFoldDB" id="A0A1X9SMC5"/>
<protein>
    <submittedName>
        <fullName evidence="1">ThiJ/PfpI domain-containing protein (DUF4066 domain)</fullName>
    </submittedName>
</protein>
<dbReference type="Gene3D" id="3.40.50.880">
    <property type="match status" value="1"/>
</dbReference>
<dbReference type="GeneID" id="46921120"/>
<dbReference type="Proteomes" id="UP000202031">
    <property type="component" value="Chromosome"/>
</dbReference>
<sequence>MKSCIIVYDGVNILDFARIYDIFVKCGIEFVVIGFRDDATDEIGLRLPMHISSESLYGYDIVAIPGGSGAEIWADDGIFLSWMRSSEESKDIISLNNGSKILDGARLNGVKFSSSKAILEWIKSRS</sequence>
<dbReference type="EMBL" id="CP015578">
    <property type="protein sequence ID" value="ARQ97393.1"/>
    <property type="molecule type" value="Genomic_DNA"/>
</dbReference>
<name>A0A1X9SMC5_9BACT</name>
<dbReference type="InterPro" id="IPR029062">
    <property type="entry name" value="Class_I_gatase-like"/>
</dbReference>